<keyword evidence="4" id="KW-0902">Two-component regulatory system</keyword>
<evidence type="ECO:0000256" key="4">
    <source>
        <dbReference type="ARBA" id="ARBA00023012"/>
    </source>
</evidence>
<dbReference type="Pfam" id="PF00072">
    <property type="entry name" value="Response_reg"/>
    <property type="match status" value="1"/>
</dbReference>
<keyword evidence="3 5" id="KW-0597">Phosphoprotein</keyword>
<evidence type="ECO:0000256" key="1">
    <source>
        <dbReference type="ARBA" id="ARBA00000085"/>
    </source>
</evidence>
<dbReference type="InterPro" id="IPR001789">
    <property type="entry name" value="Sig_transdc_resp-reg_receiver"/>
</dbReference>
<dbReference type="CDD" id="cd00082">
    <property type="entry name" value="HisKA"/>
    <property type="match status" value="1"/>
</dbReference>
<dbReference type="InterPro" id="IPR036890">
    <property type="entry name" value="HATPase_C_sf"/>
</dbReference>
<dbReference type="SUPFAM" id="SSF55874">
    <property type="entry name" value="ATPase domain of HSP90 chaperone/DNA topoisomerase II/histidine kinase"/>
    <property type="match status" value="1"/>
</dbReference>
<dbReference type="PANTHER" id="PTHR45339">
    <property type="entry name" value="HYBRID SIGNAL TRANSDUCTION HISTIDINE KINASE J"/>
    <property type="match status" value="1"/>
</dbReference>
<dbReference type="Pfam" id="PF00512">
    <property type="entry name" value="HisKA"/>
    <property type="match status" value="1"/>
</dbReference>
<dbReference type="SMART" id="SM00388">
    <property type="entry name" value="HisKA"/>
    <property type="match status" value="1"/>
</dbReference>
<dbReference type="EMBL" id="CP120682">
    <property type="protein sequence ID" value="WKN36217.1"/>
    <property type="molecule type" value="Genomic_DNA"/>
</dbReference>
<dbReference type="EC" id="2.7.13.3" evidence="2"/>
<protein>
    <recommendedName>
        <fullName evidence="2">histidine kinase</fullName>
        <ecNumber evidence="2">2.7.13.3</ecNumber>
    </recommendedName>
</protein>
<dbReference type="Gene3D" id="3.30.565.10">
    <property type="entry name" value="Histidine kinase-like ATPase, C-terminal domain"/>
    <property type="match status" value="1"/>
</dbReference>
<evidence type="ECO:0000313" key="9">
    <source>
        <dbReference type="EMBL" id="WKN36217.1"/>
    </source>
</evidence>
<dbReference type="InterPro" id="IPR003661">
    <property type="entry name" value="HisK_dim/P_dom"/>
</dbReference>
<feature type="domain" description="Response regulatory" evidence="8">
    <location>
        <begin position="508"/>
        <end position="622"/>
    </location>
</feature>
<dbReference type="SUPFAM" id="SSF47384">
    <property type="entry name" value="Homodimeric domain of signal transducing histidine kinase"/>
    <property type="match status" value="1"/>
</dbReference>
<dbReference type="Gene3D" id="1.10.287.130">
    <property type="match status" value="1"/>
</dbReference>
<dbReference type="Pfam" id="PF02518">
    <property type="entry name" value="HATPase_c"/>
    <property type="match status" value="1"/>
</dbReference>
<name>A0AA49GK10_9BACT</name>
<evidence type="ECO:0000256" key="3">
    <source>
        <dbReference type="ARBA" id="ARBA00022553"/>
    </source>
</evidence>
<dbReference type="FunFam" id="3.30.565.10:FF:000010">
    <property type="entry name" value="Sensor histidine kinase RcsC"/>
    <property type="match status" value="1"/>
</dbReference>
<dbReference type="InterPro" id="IPR036097">
    <property type="entry name" value="HisK_dim/P_sf"/>
</dbReference>
<evidence type="ECO:0000259" key="8">
    <source>
        <dbReference type="PROSITE" id="PS50110"/>
    </source>
</evidence>
<feature type="domain" description="Histidine kinase" evidence="7">
    <location>
        <begin position="265"/>
        <end position="486"/>
    </location>
</feature>
<dbReference type="InterPro" id="IPR003594">
    <property type="entry name" value="HATPase_dom"/>
</dbReference>
<dbReference type="SMART" id="SM00387">
    <property type="entry name" value="HATPase_c"/>
    <property type="match status" value="1"/>
</dbReference>
<dbReference type="PROSITE" id="PS50109">
    <property type="entry name" value="HIS_KIN"/>
    <property type="match status" value="1"/>
</dbReference>
<dbReference type="InterPro" id="IPR004358">
    <property type="entry name" value="Sig_transdc_His_kin-like_C"/>
</dbReference>
<dbReference type="SUPFAM" id="SSF52172">
    <property type="entry name" value="CheY-like"/>
    <property type="match status" value="1"/>
</dbReference>
<dbReference type="PANTHER" id="PTHR45339:SF1">
    <property type="entry name" value="HYBRID SIGNAL TRANSDUCTION HISTIDINE KINASE J"/>
    <property type="match status" value="1"/>
</dbReference>
<dbReference type="InterPro" id="IPR011006">
    <property type="entry name" value="CheY-like_superfamily"/>
</dbReference>
<dbReference type="CDD" id="cd17546">
    <property type="entry name" value="REC_hyHK_CKI1_RcsC-like"/>
    <property type="match status" value="1"/>
</dbReference>
<keyword evidence="6" id="KW-0472">Membrane</keyword>
<dbReference type="AlphaFoldDB" id="A0AA49GK10"/>
<keyword evidence="6" id="KW-1133">Transmembrane helix</keyword>
<reference evidence="9" key="1">
    <citation type="journal article" date="2023" name="Comput. Struct. Biotechnol. J.">
        <title>Discovery of a novel marine Bacteroidetes with a rich repertoire of carbohydrate-active enzymes.</title>
        <authorList>
            <person name="Chen B."/>
            <person name="Liu G."/>
            <person name="Chen Q."/>
            <person name="Wang H."/>
            <person name="Liu L."/>
            <person name="Tang K."/>
        </authorList>
    </citation>
    <scope>NUCLEOTIDE SEQUENCE</scope>
    <source>
        <strain evidence="9">TK19036</strain>
    </source>
</reference>
<feature type="transmembrane region" description="Helical" evidence="6">
    <location>
        <begin position="176"/>
        <end position="196"/>
    </location>
</feature>
<evidence type="ECO:0000256" key="2">
    <source>
        <dbReference type="ARBA" id="ARBA00012438"/>
    </source>
</evidence>
<sequence length="636" mass="71578">MPIIKNYKGLYLVAAATILGLLSLSQWITHSIVTTQEQGGRLIDLARDQQFLGQKISQLSLQIKQNPLVDEYWNELMETEQVWSANYQGFTRGNSHWEWQPDDSPVIRDLLLQLQPQQKNIAKAVKSLFLEFDEDKFESAIEIIQQNEQEYQAGAEAIIVAFQTLNQENVDQLQSVAVTLGVFSVLILAFFFLTIVRPSIIHLDDQYQLLGQTVYEQDTLKEELNTLGEQLAHSMQIQKTVSDNLKETKTYAKQASHAKSQLLSTMSHEIRTPLNSILGITHLLLEDQPTPNQKTNLKTLQFSAQNLKKLVNNILEVSKIDADQIKTASEPFKLRELVQQVHQSLKHDADEKEISFALTIDSQVPDTVVGDSIRLTQILTNLISNAIKFTLEGYVQVTMKVLACEEGKVNVLFEVEDTGIGISEERMKTLFENPTPAEPNSPLSYSQSGLGLAITRKLLQLHESDLHIESRPNEGTICSFELIYQSVKSDAGFSGNINYNQGHLVGTRVLIAEDNKLNAVVLRQYMNKWGATFSIAENGEQALHLVEEDTYDIILMDVQMPVMDGLTASKIMRQQGITIPIIALTASKFNEIEEEFHEAGISDFTVKPFIPEELYITLVKHLLASQEKHSSDEATI</sequence>
<organism evidence="9">
    <name type="scientific">Roseihalotalea indica</name>
    <dbReference type="NCBI Taxonomy" id="2867963"/>
    <lineage>
        <taxon>Bacteria</taxon>
        <taxon>Pseudomonadati</taxon>
        <taxon>Bacteroidota</taxon>
        <taxon>Cytophagia</taxon>
        <taxon>Cytophagales</taxon>
        <taxon>Catalimonadaceae</taxon>
        <taxon>Roseihalotalea</taxon>
    </lineage>
</organism>
<dbReference type="PROSITE" id="PS50110">
    <property type="entry name" value="RESPONSE_REGULATORY"/>
    <property type="match status" value="1"/>
</dbReference>
<comment type="catalytic activity">
    <reaction evidence="1">
        <text>ATP + protein L-histidine = ADP + protein N-phospho-L-histidine.</text>
        <dbReference type="EC" id="2.7.13.3"/>
    </reaction>
</comment>
<keyword evidence="6" id="KW-0812">Transmembrane</keyword>
<evidence type="ECO:0000256" key="5">
    <source>
        <dbReference type="PROSITE-ProRule" id="PRU00169"/>
    </source>
</evidence>
<evidence type="ECO:0000259" key="7">
    <source>
        <dbReference type="PROSITE" id="PS50109"/>
    </source>
</evidence>
<evidence type="ECO:0000256" key="6">
    <source>
        <dbReference type="SAM" id="Phobius"/>
    </source>
</evidence>
<proteinExistence type="predicted"/>
<dbReference type="Gene3D" id="3.40.50.2300">
    <property type="match status" value="1"/>
</dbReference>
<feature type="modified residue" description="4-aspartylphosphate" evidence="5">
    <location>
        <position position="557"/>
    </location>
</feature>
<reference evidence="9" key="2">
    <citation type="journal article" date="2024" name="Antonie Van Leeuwenhoek">
        <title>Roseihalotalea indica gen. nov., sp. nov., a halophilic Bacteroidetes from mesopelagic Southwest Indian Ocean with higher carbohydrate metabolic potential.</title>
        <authorList>
            <person name="Chen B."/>
            <person name="Zhang M."/>
            <person name="Lin D."/>
            <person name="Ye J."/>
            <person name="Tang K."/>
        </authorList>
    </citation>
    <scope>NUCLEOTIDE SEQUENCE</scope>
    <source>
        <strain evidence="9">TK19036</strain>
    </source>
</reference>
<dbReference type="InterPro" id="IPR005467">
    <property type="entry name" value="His_kinase_dom"/>
</dbReference>
<dbReference type="PRINTS" id="PR00344">
    <property type="entry name" value="BCTRLSENSOR"/>
</dbReference>
<dbReference type="GO" id="GO:0000155">
    <property type="term" value="F:phosphorelay sensor kinase activity"/>
    <property type="evidence" value="ECO:0007669"/>
    <property type="project" value="InterPro"/>
</dbReference>
<gene>
    <name evidence="9" type="ORF">K4G66_28025</name>
</gene>
<dbReference type="SMART" id="SM00448">
    <property type="entry name" value="REC"/>
    <property type="match status" value="1"/>
</dbReference>
<accession>A0AA49GK10</accession>